<dbReference type="InterPro" id="IPR010064">
    <property type="entry name" value="HK97-gp10_tail"/>
</dbReference>
<reference evidence="1" key="1">
    <citation type="submission" date="2022-06" db="EMBL/GenBank/DDBJ databases">
        <title>Rothia sp. isolated from sandalwood seedling.</title>
        <authorList>
            <person name="Tuikhar N."/>
            <person name="Kirdat K."/>
            <person name="Thorat V."/>
            <person name="Swetha P."/>
            <person name="Padma S."/>
            <person name="Sundararaj R."/>
            <person name="Yadav A."/>
        </authorList>
    </citation>
    <scope>NUCLEOTIDE SEQUENCE</scope>
    <source>
        <strain evidence="1">AR01</strain>
    </source>
</reference>
<dbReference type="Pfam" id="PF04883">
    <property type="entry name" value="HK97-gp10_like"/>
    <property type="match status" value="1"/>
</dbReference>
<dbReference type="EMBL" id="JANAFB010000017">
    <property type="protein sequence ID" value="MCP3426025.1"/>
    <property type="molecule type" value="Genomic_DNA"/>
</dbReference>
<dbReference type="NCBIfam" id="TIGR01725">
    <property type="entry name" value="phge_HK97_gp10"/>
    <property type="match status" value="1"/>
</dbReference>
<gene>
    <name evidence="1" type="ORF">NBM05_08420</name>
</gene>
<keyword evidence="2" id="KW-1185">Reference proteome</keyword>
<organism evidence="1 2">
    <name type="scientific">Rothia santali</name>
    <dbReference type="NCBI Taxonomy" id="2949643"/>
    <lineage>
        <taxon>Bacteria</taxon>
        <taxon>Bacillati</taxon>
        <taxon>Actinomycetota</taxon>
        <taxon>Actinomycetes</taxon>
        <taxon>Micrococcales</taxon>
        <taxon>Micrococcaceae</taxon>
        <taxon>Rothia</taxon>
    </lineage>
</organism>
<comment type="caution">
    <text evidence="1">The sequence shown here is derived from an EMBL/GenBank/DDBJ whole genome shotgun (WGS) entry which is preliminary data.</text>
</comment>
<proteinExistence type="predicted"/>
<protein>
    <submittedName>
        <fullName evidence="1">HK97 gp10 family phage protein</fullName>
    </submittedName>
</protein>
<evidence type="ECO:0000313" key="1">
    <source>
        <dbReference type="EMBL" id="MCP3426025.1"/>
    </source>
</evidence>
<evidence type="ECO:0000313" key="2">
    <source>
        <dbReference type="Proteomes" id="UP001139502"/>
    </source>
</evidence>
<dbReference type="Proteomes" id="UP001139502">
    <property type="component" value="Unassembled WGS sequence"/>
</dbReference>
<sequence length="114" mass="11813">MATDSTELAELAGDLRAGAARVERAVHAATVKAGADLQAQAQRRAPVDTGYLRASIAAESPAPGEVLVGPGAHYGIYLEYGTSRMAARPYMTPAFDVVAPAYERAIAQAGEALL</sequence>
<name>A0A9X2KIH5_9MICC</name>
<dbReference type="RefSeq" id="WP_254166507.1">
    <property type="nucleotide sequence ID" value="NZ_JANAFB010000017.1"/>
</dbReference>
<dbReference type="AlphaFoldDB" id="A0A9X2KIH5"/>
<accession>A0A9X2KIH5</accession>